<protein>
    <recommendedName>
        <fullName evidence="4">Extracellular membrane protein CFEM domain-containing protein</fullName>
    </recommendedName>
</protein>
<dbReference type="OrthoDB" id="10491188at2759"/>
<name>A0A7C8VHP3_ORBOL</name>
<feature type="chain" id="PRO_5028827106" description="Extracellular membrane protein CFEM domain-containing protein" evidence="1">
    <location>
        <begin position="20"/>
        <end position="139"/>
    </location>
</feature>
<sequence length="139" mass="14102">MKFLVVALGTLACVGTVFANVACDAACAKMQCFSSMCLQKGYATTVTVTGGSGNPGGKAQPTVTKTCTRTVTSAATTGNDAGGKGGEVKTVTVTDSADEEDDLQTVTKVVTKTCTKTVKETIKETVTVKADEVAEAGGY</sequence>
<proteinExistence type="predicted"/>
<keyword evidence="1" id="KW-0732">Signal</keyword>
<gene>
    <name evidence="2" type="ORF">TWF970_003827</name>
</gene>
<organism evidence="2 3">
    <name type="scientific">Orbilia oligospora</name>
    <name type="common">Nematode-trapping fungus</name>
    <name type="synonym">Arthrobotrys oligospora</name>
    <dbReference type="NCBI Taxonomy" id="2813651"/>
    <lineage>
        <taxon>Eukaryota</taxon>
        <taxon>Fungi</taxon>
        <taxon>Dikarya</taxon>
        <taxon>Ascomycota</taxon>
        <taxon>Pezizomycotina</taxon>
        <taxon>Orbiliomycetes</taxon>
        <taxon>Orbiliales</taxon>
        <taxon>Orbiliaceae</taxon>
        <taxon>Orbilia</taxon>
    </lineage>
</organism>
<evidence type="ECO:0000256" key="1">
    <source>
        <dbReference type="SAM" id="SignalP"/>
    </source>
</evidence>
<dbReference type="EMBL" id="JAABOJ010000020">
    <property type="protein sequence ID" value="KAF3279799.1"/>
    <property type="molecule type" value="Genomic_DNA"/>
</dbReference>
<evidence type="ECO:0000313" key="2">
    <source>
        <dbReference type="EMBL" id="KAF3279799.1"/>
    </source>
</evidence>
<dbReference type="Proteomes" id="UP000474640">
    <property type="component" value="Unassembled WGS sequence"/>
</dbReference>
<evidence type="ECO:0000313" key="3">
    <source>
        <dbReference type="Proteomes" id="UP000474640"/>
    </source>
</evidence>
<accession>A0A7C8VHP3</accession>
<comment type="caution">
    <text evidence="2">The sequence shown here is derived from an EMBL/GenBank/DDBJ whole genome shotgun (WGS) entry which is preliminary data.</text>
</comment>
<feature type="signal peptide" evidence="1">
    <location>
        <begin position="1"/>
        <end position="19"/>
    </location>
</feature>
<evidence type="ECO:0008006" key="4">
    <source>
        <dbReference type="Google" id="ProtNLM"/>
    </source>
</evidence>
<reference evidence="2 3" key="1">
    <citation type="submission" date="2020-01" db="EMBL/GenBank/DDBJ databases">
        <authorList>
            <person name="Palmer J.M."/>
        </authorList>
    </citation>
    <scope>NUCLEOTIDE SEQUENCE [LARGE SCALE GENOMIC DNA]</scope>
    <source>
        <strain evidence="2 3">TWF970</strain>
    </source>
</reference>
<dbReference type="AlphaFoldDB" id="A0A7C8VHP3"/>